<organism evidence="3 4">
    <name type="scientific">Penicillium roqueforti (strain FM164)</name>
    <dbReference type="NCBI Taxonomy" id="1365484"/>
    <lineage>
        <taxon>Eukaryota</taxon>
        <taxon>Fungi</taxon>
        <taxon>Dikarya</taxon>
        <taxon>Ascomycota</taxon>
        <taxon>Pezizomycotina</taxon>
        <taxon>Eurotiomycetes</taxon>
        <taxon>Eurotiomycetidae</taxon>
        <taxon>Eurotiales</taxon>
        <taxon>Aspergillaceae</taxon>
        <taxon>Penicillium</taxon>
    </lineage>
</organism>
<evidence type="ECO:0000259" key="2">
    <source>
        <dbReference type="Pfam" id="PF10551"/>
    </source>
</evidence>
<feature type="compositionally biased region" description="Basic and acidic residues" evidence="1">
    <location>
        <begin position="134"/>
        <end position="150"/>
    </location>
</feature>
<dbReference type="Proteomes" id="UP000030686">
    <property type="component" value="Unassembled WGS sequence"/>
</dbReference>
<evidence type="ECO:0000313" key="3">
    <source>
        <dbReference type="EMBL" id="CDM31672.1"/>
    </source>
</evidence>
<proteinExistence type="predicted"/>
<evidence type="ECO:0000313" key="4">
    <source>
        <dbReference type="Proteomes" id="UP000030686"/>
    </source>
</evidence>
<keyword evidence="4" id="KW-1185">Reference proteome</keyword>
<dbReference type="OrthoDB" id="4359445at2759"/>
<dbReference type="OMA" id="WHINMNI"/>
<accession>W6QQ43</accession>
<evidence type="ECO:0000256" key="1">
    <source>
        <dbReference type="SAM" id="MobiDB-lite"/>
    </source>
</evidence>
<dbReference type="AlphaFoldDB" id="W6QQ43"/>
<feature type="region of interest" description="Disordered" evidence="1">
    <location>
        <begin position="116"/>
        <end position="150"/>
    </location>
</feature>
<dbReference type="InterPro" id="IPR018289">
    <property type="entry name" value="MULE_transposase_dom"/>
</dbReference>
<name>W6QQ43_PENRF</name>
<dbReference type="EMBL" id="HG792016">
    <property type="protein sequence ID" value="CDM31672.1"/>
    <property type="molecule type" value="Genomic_DNA"/>
</dbReference>
<sequence length="150" mass="16921">MVISMDCTCKTNRYGLPLLDVVGFAATGSTFHLAFAFMRDEKDHTYKAMLGCLLEAYEALGLAAPRSILTDKEAALLTAIEFIFPDTKHITCTWHINMNILKNPRPLLADQVAQARREARGDNSSYRLTPAEAQEDREKAEEGWKKMLQR</sequence>
<dbReference type="STRING" id="1365484.W6QQ43"/>
<dbReference type="Pfam" id="PF10551">
    <property type="entry name" value="MULE"/>
    <property type="match status" value="1"/>
</dbReference>
<dbReference type="PANTHER" id="PTHR31669">
    <property type="entry name" value="PROTEIN FAR1-RELATED SEQUENCE 10-RELATED"/>
    <property type="match status" value="1"/>
</dbReference>
<dbReference type="GO" id="GO:0006355">
    <property type="term" value="P:regulation of DNA-templated transcription"/>
    <property type="evidence" value="ECO:0007669"/>
    <property type="project" value="InterPro"/>
</dbReference>
<reference evidence="3" key="1">
    <citation type="journal article" date="2014" name="Nat. Commun.">
        <title>Multiple recent horizontal transfers of a large genomic region in cheese making fungi.</title>
        <authorList>
            <person name="Cheeseman K."/>
            <person name="Ropars J."/>
            <person name="Renault P."/>
            <person name="Dupont J."/>
            <person name="Gouzy J."/>
            <person name="Branca A."/>
            <person name="Abraham A.L."/>
            <person name="Ceppi M."/>
            <person name="Conseiller E."/>
            <person name="Debuchy R."/>
            <person name="Malagnac F."/>
            <person name="Goarin A."/>
            <person name="Silar P."/>
            <person name="Lacoste S."/>
            <person name="Sallet E."/>
            <person name="Bensimon A."/>
            <person name="Giraud T."/>
            <person name="Brygoo Y."/>
        </authorList>
    </citation>
    <scope>NUCLEOTIDE SEQUENCE [LARGE SCALE GENOMIC DNA]</scope>
    <source>
        <strain evidence="3">FM164</strain>
    </source>
</reference>
<dbReference type="InterPro" id="IPR031052">
    <property type="entry name" value="FHY3/FAR1"/>
</dbReference>
<protein>
    <submittedName>
        <fullName evidence="3">Probable transposable element</fullName>
    </submittedName>
</protein>
<feature type="domain" description="MULE transposase" evidence="2">
    <location>
        <begin position="2"/>
        <end position="99"/>
    </location>
</feature>
<dbReference type="PANTHER" id="PTHR31669:SF251">
    <property type="entry name" value="PROTEIN FAR1-RELATED SEQUENCE"/>
    <property type="match status" value="1"/>
</dbReference>
<gene>
    <name evidence="3" type="ORF">PROQFM164_S02g001823</name>
</gene>